<dbReference type="GO" id="GO:0090071">
    <property type="term" value="P:negative regulation of ribosome biogenesis"/>
    <property type="evidence" value="ECO:0007669"/>
    <property type="project" value="TreeGrafter"/>
</dbReference>
<feature type="compositionally biased region" description="Basic and acidic residues" evidence="2">
    <location>
        <begin position="371"/>
        <end position="380"/>
    </location>
</feature>
<evidence type="ECO:0008006" key="5">
    <source>
        <dbReference type="Google" id="ProtNLM"/>
    </source>
</evidence>
<dbReference type="Pfam" id="PF02410">
    <property type="entry name" value="RsfS"/>
    <property type="match status" value="1"/>
</dbReference>
<comment type="similarity">
    <text evidence="1">Belongs to the Iojap/RsfS family.</text>
</comment>
<dbReference type="GO" id="GO:0043023">
    <property type="term" value="F:ribosomal large subunit binding"/>
    <property type="evidence" value="ECO:0007669"/>
    <property type="project" value="TreeGrafter"/>
</dbReference>
<proteinExistence type="inferred from homology"/>
<dbReference type="SUPFAM" id="SSF81301">
    <property type="entry name" value="Nucleotidyltransferase"/>
    <property type="match status" value="1"/>
</dbReference>
<feature type="compositionally biased region" description="Basic residues" evidence="2">
    <location>
        <begin position="358"/>
        <end position="370"/>
    </location>
</feature>
<dbReference type="EMBL" id="CAKOGP040002336">
    <property type="protein sequence ID" value="CAJ1967626.1"/>
    <property type="molecule type" value="Genomic_DNA"/>
</dbReference>
<accession>A0AAD2GAP0</accession>
<name>A0AAD2GAP0_9STRA</name>
<evidence type="ECO:0000256" key="2">
    <source>
        <dbReference type="SAM" id="MobiDB-lite"/>
    </source>
</evidence>
<dbReference type="AlphaFoldDB" id="A0AAD2GAP0"/>
<reference evidence="3" key="1">
    <citation type="submission" date="2023-08" db="EMBL/GenBank/DDBJ databases">
        <authorList>
            <person name="Audoor S."/>
            <person name="Bilcke G."/>
        </authorList>
    </citation>
    <scope>NUCLEOTIDE SEQUENCE</scope>
</reference>
<dbReference type="PANTHER" id="PTHR21043:SF0">
    <property type="entry name" value="MITOCHONDRIAL ASSEMBLY OF RIBOSOMAL LARGE SUBUNIT PROTEIN 1"/>
    <property type="match status" value="1"/>
</dbReference>
<comment type="caution">
    <text evidence="3">The sequence shown here is derived from an EMBL/GenBank/DDBJ whole genome shotgun (WGS) entry which is preliminary data.</text>
</comment>
<sequence>MFRFNNGITRNVSRRWLRRRLQNQQQCHLMGRAAQYQSSSVLSAQYSSSPYLSEPKDDNEDTEETQKIIQAEWIPPNRPLHGDQDHSQLFKTQKDLDRAEDALLFTVEEDESEEETLRRLEKALELEEKLEVERQKEYADAEQDFDNTNIDWLQTRRQALGTQHPEQDQVPIKTHELLTEEEVTTLLTVFGGQDILVLKDDEEYPRMGGANGMVLCTAESQFLVRSITKNLVDHLKERELQDLGVAGAKMGKHFLQTTAGRESDWNVIDCRTYIVHIFDAKTRKALKLEELWSGKDPLWKLNTNDEDTLDDYVADHYVPYSYGPNTVGTYGEASISKLQRQQWLSPHRPVISTEQKLRDRRAQKRLRRERKRQEAKEAYY</sequence>
<organism evidence="3 4">
    <name type="scientific">Cylindrotheca closterium</name>
    <dbReference type="NCBI Taxonomy" id="2856"/>
    <lineage>
        <taxon>Eukaryota</taxon>
        <taxon>Sar</taxon>
        <taxon>Stramenopiles</taxon>
        <taxon>Ochrophyta</taxon>
        <taxon>Bacillariophyta</taxon>
        <taxon>Bacillariophyceae</taxon>
        <taxon>Bacillariophycidae</taxon>
        <taxon>Bacillariales</taxon>
        <taxon>Bacillariaceae</taxon>
        <taxon>Cylindrotheca</taxon>
    </lineage>
</organism>
<dbReference type="Proteomes" id="UP001295423">
    <property type="component" value="Unassembled WGS sequence"/>
</dbReference>
<feature type="region of interest" description="Disordered" evidence="2">
    <location>
        <begin position="354"/>
        <end position="380"/>
    </location>
</feature>
<dbReference type="InterPro" id="IPR004394">
    <property type="entry name" value="Iojap/RsfS/C7orf30"/>
</dbReference>
<evidence type="ECO:0000256" key="1">
    <source>
        <dbReference type="ARBA" id="ARBA00010574"/>
    </source>
</evidence>
<dbReference type="GO" id="GO:0017148">
    <property type="term" value="P:negative regulation of translation"/>
    <property type="evidence" value="ECO:0007669"/>
    <property type="project" value="TreeGrafter"/>
</dbReference>
<evidence type="ECO:0000313" key="4">
    <source>
        <dbReference type="Proteomes" id="UP001295423"/>
    </source>
</evidence>
<dbReference type="InterPro" id="IPR043519">
    <property type="entry name" value="NT_sf"/>
</dbReference>
<protein>
    <recommendedName>
        <fullName evidence="5">Ribosomal silencing factor RsfS</fullName>
    </recommendedName>
</protein>
<gene>
    <name evidence="3" type="ORF">CYCCA115_LOCUS22861</name>
</gene>
<dbReference type="Gene3D" id="3.30.460.10">
    <property type="entry name" value="Beta Polymerase, domain 2"/>
    <property type="match status" value="1"/>
</dbReference>
<keyword evidence="4" id="KW-1185">Reference proteome</keyword>
<dbReference type="PANTHER" id="PTHR21043">
    <property type="entry name" value="IOJAP SUPERFAMILY ORTHOLOG"/>
    <property type="match status" value="1"/>
</dbReference>
<evidence type="ECO:0000313" key="3">
    <source>
        <dbReference type="EMBL" id="CAJ1967626.1"/>
    </source>
</evidence>